<dbReference type="InterPro" id="IPR036047">
    <property type="entry name" value="F-box-like_dom_sf"/>
</dbReference>
<keyword evidence="3" id="KW-1185">Reference proteome</keyword>
<dbReference type="CDD" id="cd09917">
    <property type="entry name" value="F-box_SF"/>
    <property type="match status" value="1"/>
</dbReference>
<comment type="caution">
    <text evidence="2">The sequence shown here is derived from an EMBL/GenBank/DDBJ whole genome shotgun (WGS) entry which is preliminary data.</text>
</comment>
<proteinExistence type="predicted"/>
<sequence>MTQIHIVARNLNGGSMSHVIHRDAIHALVTGLLGLLAEDEQRQYFYDDVVDVESDEWPNLSNLLTLLQTIAGFHSASLDPRGRHKPRYVSTLLIWKAFLEQLELPTPFNLRAYASDQKHSVTTRFGPTWTLANTYDTFALSYSKRDMDLNSKLFPLDTLSEIAFSDIISKHPTPVFQRICLCNLPPELIHRIMEYLTATDARRFGYTCQVFRKISLQYIYDEEWLILDPRFAQEGLINDAGELDAPPETIKALTLEARRRFARRAEFICRNPDISKQLRSLRISGCWRIPLLDIDLVKDECRRQEYYQPVFENMIRVLSRAPKVHTLVMANFKIPLAVAEAITSLPCLTTLDFSGCQPTFDYISIQSASITNLVIQVDDALDIWNVLPGMANIRVLHVEGSPKALTSIPSTTSASTNPFKTIERLVFLNLCYEDVSKLCAWIQEARGNDPSRLTHVKLQLDEDKGFDVGQIHEIIQTLRGDSLEVLVLNGVDYGEAVLFQWFADAFPYLRSLTVHYLRTLDWPSLCWDYARTLSSLKHLKYFQWNQWPESYDYTNAVPSLFDGPSDAFQVSSPFDEEDEIYENARLTVKLFAAYSPQLTRVSYADCDHDYQIHRNPAGIVTLSKVDRRERPHSDLALYHNPYHGSHVWNL</sequence>
<evidence type="ECO:0000313" key="2">
    <source>
        <dbReference type="EMBL" id="KAK7690463.1"/>
    </source>
</evidence>
<feature type="domain" description="F-box" evidence="1">
    <location>
        <begin position="178"/>
        <end position="227"/>
    </location>
</feature>
<dbReference type="Gene3D" id="3.80.10.10">
    <property type="entry name" value="Ribonuclease Inhibitor"/>
    <property type="match status" value="1"/>
</dbReference>
<dbReference type="InterPro" id="IPR032675">
    <property type="entry name" value="LRR_dom_sf"/>
</dbReference>
<dbReference type="SUPFAM" id="SSF52047">
    <property type="entry name" value="RNI-like"/>
    <property type="match status" value="1"/>
</dbReference>
<name>A0AAW0GAK7_9APHY</name>
<organism evidence="2 3">
    <name type="scientific">Cerrena zonata</name>
    <dbReference type="NCBI Taxonomy" id="2478898"/>
    <lineage>
        <taxon>Eukaryota</taxon>
        <taxon>Fungi</taxon>
        <taxon>Dikarya</taxon>
        <taxon>Basidiomycota</taxon>
        <taxon>Agaricomycotina</taxon>
        <taxon>Agaricomycetes</taxon>
        <taxon>Polyporales</taxon>
        <taxon>Cerrenaceae</taxon>
        <taxon>Cerrena</taxon>
    </lineage>
</organism>
<evidence type="ECO:0000259" key="1">
    <source>
        <dbReference type="PROSITE" id="PS50181"/>
    </source>
</evidence>
<dbReference type="PROSITE" id="PS50181">
    <property type="entry name" value="FBOX"/>
    <property type="match status" value="1"/>
</dbReference>
<accession>A0AAW0GAK7</accession>
<protein>
    <recommendedName>
        <fullName evidence="1">F-box domain-containing protein</fullName>
    </recommendedName>
</protein>
<dbReference type="InterPro" id="IPR001810">
    <property type="entry name" value="F-box_dom"/>
</dbReference>
<dbReference type="Pfam" id="PF00646">
    <property type="entry name" value="F-box"/>
    <property type="match status" value="1"/>
</dbReference>
<dbReference type="AlphaFoldDB" id="A0AAW0GAK7"/>
<evidence type="ECO:0000313" key="3">
    <source>
        <dbReference type="Proteomes" id="UP001385951"/>
    </source>
</evidence>
<reference evidence="2 3" key="1">
    <citation type="submission" date="2022-09" db="EMBL/GenBank/DDBJ databases">
        <authorList>
            <person name="Palmer J.M."/>
        </authorList>
    </citation>
    <scope>NUCLEOTIDE SEQUENCE [LARGE SCALE GENOMIC DNA]</scope>
    <source>
        <strain evidence="2 3">DSM 7382</strain>
    </source>
</reference>
<dbReference type="Proteomes" id="UP001385951">
    <property type="component" value="Unassembled WGS sequence"/>
</dbReference>
<dbReference type="SUPFAM" id="SSF81383">
    <property type="entry name" value="F-box domain"/>
    <property type="match status" value="1"/>
</dbReference>
<dbReference type="EMBL" id="JASBNA010000006">
    <property type="protein sequence ID" value="KAK7690463.1"/>
    <property type="molecule type" value="Genomic_DNA"/>
</dbReference>
<gene>
    <name evidence="2" type="ORF">QCA50_005561</name>
</gene>